<evidence type="ECO:0000313" key="1">
    <source>
        <dbReference type="EMBL" id="EKC60675.1"/>
    </source>
</evidence>
<reference evidence="1" key="1">
    <citation type="journal article" date="2013" name="Environ. Microbiol.">
        <title>Microbiota from the distal guts of lean and obese adolescents exhibit partial functional redundancy besides clear differences in community structure.</title>
        <authorList>
            <person name="Ferrer M."/>
            <person name="Ruiz A."/>
            <person name="Lanza F."/>
            <person name="Haange S.B."/>
            <person name="Oberbach A."/>
            <person name="Till H."/>
            <person name="Bargiela R."/>
            <person name="Campoy C."/>
            <person name="Segura M.T."/>
            <person name="Richter M."/>
            <person name="von Bergen M."/>
            <person name="Seifert J."/>
            <person name="Suarez A."/>
        </authorList>
    </citation>
    <scope>NUCLEOTIDE SEQUENCE</scope>
</reference>
<feature type="non-terminal residue" evidence="1">
    <location>
        <position position="1"/>
    </location>
</feature>
<protein>
    <submittedName>
        <fullName evidence="1">Adenylate kinase</fullName>
    </submittedName>
</protein>
<sequence length="37" mass="4130">TAPLIDWYKNEGKYQHIHGLGTMDAIFADIVAAVEKL</sequence>
<keyword evidence="1" id="KW-0418">Kinase</keyword>
<dbReference type="EMBL" id="AJWZ01006122">
    <property type="protein sequence ID" value="EKC60675.1"/>
    <property type="molecule type" value="Genomic_DNA"/>
</dbReference>
<dbReference type="AlphaFoldDB" id="K1T3E3"/>
<gene>
    <name evidence="1" type="ORF">OBE_08855</name>
</gene>
<accession>K1T3E3</accession>
<dbReference type="Gene3D" id="3.40.50.300">
    <property type="entry name" value="P-loop containing nucleotide triphosphate hydrolases"/>
    <property type="match status" value="1"/>
</dbReference>
<proteinExistence type="predicted"/>
<dbReference type="GO" id="GO:0016301">
    <property type="term" value="F:kinase activity"/>
    <property type="evidence" value="ECO:0007669"/>
    <property type="project" value="UniProtKB-KW"/>
</dbReference>
<name>K1T3E3_9ZZZZ</name>
<organism evidence="1">
    <name type="scientific">human gut metagenome</name>
    <dbReference type="NCBI Taxonomy" id="408170"/>
    <lineage>
        <taxon>unclassified sequences</taxon>
        <taxon>metagenomes</taxon>
        <taxon>organismal metagenomes</taxon>
    </lineage>
</organism>
<keyword evidence="1" id="KW-0808">Transferase</keyword>
<dbReference type="InterPro" id="IPR027417">
    <property type="entry name" value="P-loop_NTPase"/>
</dbReference>
<comment type="caution">
    <text evidence="1">The sequence shown here is derived from an EMBL/GenBank/DDBJ whole genome shotgun (WGS) entry which is preliminary data.</text>
</comment>